<dbReference type="GO" id="GO:0006508">
    <property type="term" value="P:proteolysis"/>
    <property type="evidence" value="ECO:0007669"/>
    <property type="project" value="UniProtKB-KW"/>
</dbReference>
<dbReference type="Gene3D" id="3.40.710.10">
    <property type="entry name" value="DD-peptidase/beta-lactamase superfamily"/>
    <property type="match status" value="1"/>
</dbReference>
<feature type="region of interest" description="Disordered" evidence="12">
    <location>
        <begin position="20"/>
        <end position="50"/>
    </location>
</feature>
<sequence length="775" mass="82946">MAGTGGRRGPLVADKRYVARQATTAQTKSAPPSKPKTPRKPRGPRRPRGGGSLSGLVLGLFSFLMGVLWGAIWRSAAVLALILGLATFYFYSQLPDYTALLDGRNRGSVTLLDTEGKVFAWRGETFGGQTTADNVSPYLKNAIIATEDKRFYHHFGVSPRGIISAISINLSEGRGPLEGNGGSTITQQVAKLLCLGTAYDPKRWKTEADYESDCRSGGVKRKIKEIPYAMAMEVKYSKAEILTIYFNRAYLGAGARGFEAAAQRYFGISAANVNPQQAAMLAGLLKAPSSYAPTTNLKRSQERAGMVLALMHDQGYLTDAEWQNARAHPATLSEAAQARAGGYFADWVMDSIPDFLAKDTTEDVVIRTTLDQRIQTAAEEALKSVFDTKVKDGSTAEAAIVVMSADGAVRAMVGGRQSKVSGAFNRATQAKRQTGSTFKPFVYAAALDLGWTPDSIVEDAPLTINVRGSGPWSPKNYEKEYLGAIPIWRALAKSINTATVRVSQSVGLDAVRKVASDFGFASDLAEGPAVALGVSESTLLEMTGAYAGILNGGSSVRPYGLTDLRLKGEDEPLFGAETGIGERVISEKAARELIWMMHQGVEQGTGMRARLDGREVAGKTGTTQAARDAWFIGFTADYVAGVWMGYDDNRPLSGVTGGGLPAEIWHEVMTRVEDGQPVTPLPMASPEEWRGQADPNNGYPGQAWSSGDPIPEGGVPVVDGQLVTSGTPVPPPVQATSPTAEDAQPMPSQPEAQPRQQGGPQSFGEQIDSMLRQLY</sequence>
<dbReference type="NCBIfam" id="TIGR02074">
    <property type="entry name" value="PBP_1a_fam"/>
    <property type="match status" value="1"/>
</dbReference>
<dbReference type="SUPFAM" id="SSF53955">
    <property type="entry name" value="Lysozyme-like"/>
    <property type="match status" value="1"/>
</dbReference>
<comment type="pathway">
    <text evidence="1">Cell wall biogenesis; peptidoglycan biosynthesis.</text>
</comment>
<dbReference type="SUPFAM" id="SSF56601">
    <property type="entry name" value="beta-lactamase/transpeptidase-like"/>
    <property type="match status" value="1"/>
</dbReference>
<reference evidence="16 17" key="1">
    <citation type="submission" date="2018-06" db="EMBL/GenBank/DDBJ databases">
        <title>Genomic Encyclopedia of Type Strains, Phase III (KMG-III): the genomes of soil and plant-associated and newly described type strains.</title>
        <authorList>
            <person name="Whitman W."/>
        </authorList>
    </citation>
    <scope>NUCLEOTIDE SEQUENCE [LARGE SCALE GENOMIC DNA]</scope>
    <source>
        <strain evidence="16 17">JA737</strain>
    </source>
</reference>
<dbReference type="Proteomes" id="UP000247727">
    <property type="component" value="Unassembled WGS sequence"/>
</dbReference>
<dbReference type="GO" id="GO:0008955">
    <property type="term" value="F:peptidoglycan glycosyltransferase activity"/>
    <property type="evidence" value="ECO:0007669"/>
    <property type="project" value="UniProtKB-EC"/>
</dbReference>
<evidence type="ECO:0000256" key="3">
    <source>
        <dbReference type="ARBA" id="ARBA00007739"/>
    </source>
</evidence>
<keyword evidence="17" id="KW-1185">Reference proteome</keyword>
<evidence type="ECO:0000256" key="13">
    <source>
        <dbReference type="SAM" id="Phobius"/>
    </source>
</evidence>
<evidence type="ECO:0000256" key="1">
    <source>
        <dbReference type="ARBA" id="ARBA00004752"/>
    </source>
</evidence>
<evidence type="ECO:0000313" key="17">
    <source>
        <dbReference type="Proteomes" id="UP000247727"/>
    </source>
</evidence>
<keyword evidence="13" id="KW-0812">Transmembrane</keyword>
<dbReference type="AlphaFoldDB" id="A0A318U2C8"/>
<dbReference type="PANTHER" id="PTHR32282">
    <property type="entry name" value="BINDING PROTEIN TRANSPEPTIDASE, PUTATIVE-RELATED"/>
    <property type="match status" value="1"/>
</dbReference>
<evidence type="ECO:0000256" key="10">
    <source>
        <dbReference type="ARBA" id="ARBA00044770"/>
    </source>
</evidence>
<dbReference type="Pfam" id="PF00912">
    <property type="entry name" value="Transgly"/>
    <property type="match status" value="1"/>
</dbReference>
<evidence type="ECO:0000256" key="7">
    <source>
        <dbReference type="ARBA" id="ARBA00022679"/>
    </source>
</evidence>
<keyword evidence="13" id="KW-0472">Membrane</keyword>
<evidence type="ECO:0000256" key="12">
    <source>
        <dbReference type="SAM" id="MobiDB-lite"/>
    </source>
</evidence>
<dbReference type="GO" id="GO:0009252">
    <property type="term" value="P:peptidoglycan biosynthetic process"/>
    <property type="evidence" value="ECO:0007669"/>
    <property type="project" value="UniProtKB-UniPathway"/>
</dbReference>
<keyword evidence="8" id="KW-0378">Hydrolase</keyword>
<dbReference type="GO" id="GO:0008658">
    <property type="term" value="F:penicillin binding"/>
    <property type="evidence" value="ECO:0007669"/>
    <property type="project" value="InterPro"/>
</dbReference>
<gene>
    <name evidence="16" type="ORF">C8J30_102430</name>
</gene>
<dbReference type="InterPro" id="IPR001264">
    <property type="entry name" value="Glyco_trans_51"/>
</dbReference>
<accession>A0A318U2C8</accession>
<feature type="compositionally biased region" description="Polar residues" evidence="12">
    <location>
        <begin position="750"/>
        <end position="764"/>
    </location>
</feature>
<dbReference type="InterPro" id="IPR050396">
    <property type="entry name" value="Glycosyltr_51/Transpeptidase"/>
</dbReference>
<dbReference type="Pfam" id="PF00905">
    <property type="entry name" value="Transpeptidase"/>
    <property type="match status" value="1"/>
</dbReference>
<protein>
    <recommendedName>
        <fullName evidence="10">peptidoglycan glycosyltransferase</fullName>
        <ecNumber evidence="10">2.4.99.28</ecNumber>
    </recommendedName>
</protein>
<comment type="similarity">
    <text evidence="2">In the C-terminal section; belongs to the transpeptidase family.</text>
</comment>
<keyword evidence="4" id="KW-0121">Carboxypeptidase</keyword>
<evidence type="ECO:0000256" key="5">
    <source>
        <dbReference type="ARBA" id="ARBA00022670"/>
    </source>
</evidence>
<feature type="domain" description="Glycosyl transferase family 51" evidence="15">
    <location>
        <begin position="130"/>
        <end position="311"/>
    </location>
</feature>
<evidence type="ECO:0000256" key="4">
    <source>
        <dbReference type="ARBA" id="ARBA00022645"/>
    </source>
</evidence>
<evidence type="ECO:0000259" key="14">
    <source>
        <dbReference type="Pfam" id="PF00905"/>
    </source>
</evidence>
<dbReference type="GO" id="GO:0004180">
    <property type="term" value="F:carboxypeptidase activity"/>
    <property type="evidence" value="ECO:0007669"/>
    <property type="project" value="UniProtKB-KW"/>
</dbReference>
<comment type="similarity">
    <text evidence="3">In the N-terminal section; belongs to the glycosyltransferase 51 family.</text>
</comment>
<dbReference type="OrthoDB" id="9766909at2"/>
<feature type="domain" description="Penicillin-binding protein transpeptidase" evidence="14">
    <location>
        <begin position="399"/>
        <end position="637"/>
    </location>
</feature>
<comment type="caution">
    <text evidence="16">The sequence shown here is derived from an EMBL/GenBank/DDBJ whole genome shotgun (WGS) entry which is preliminary data.</text>
</comment>
<feature type="transmembrane region" description="Helical" evidence="13">
    <location>
        <begin position="49"/>
        <end position="69"/>
    </location>
</feature>
<comment type="catalytic activity">
    <reaction evidence="11">
        <text>[GlcNAc-(1-&gt;4)-Mur2Ac(oyl-L-Ala-gamma-D-Glu-L-Lys-D-Ala-D-Ala)](n)-di-trans,octa-cis-undecaprenyl diphosphate + beta-D-GlcNAc-(1-&gt;4)-Mur2Ac(oyl-L-Ala-gamma-D-Glu-L-Lys-D-Ala-D-Ala)-di-trans,octa-cis-undecaprenyl diphosphate = [GlcNAc-(1-&gt;4)-Mur2Ac(oyl-L-Ala-gamma-D-Glu-L-Lys-D-Ala-D-Ala)](n+1)-di-trans,octa-cis-undecaprenyl diphosphate + di-trans,octa-cis-undecaprenyl diphosphate + H(+)</text>
        <dbReference type="Rhea" id="RHEA:23708"/>
        <dbReference type="Rhea" id="RHEA-COMP:9602"/>
        <dbReference type="Rhea" id="RHEA-COMP:9603"/>
        <dbReference type="ChEBI" id="CHEBI:15378"/>
        <dbReference type="ChEBI" id="CHEBI:58405"/>
        <dbReference type="ChEBI" id="CHEBI:60033"/>
        <dbReference type="ChEBI" id="CHEBI:78435"/>
        <dbReference type="EC" id="2.4.99.28"/>
    </reaction>
</comment>
<dbReference type="GO" id="GO:0030288">
    <property type="term" value="C:outer membrane-bounded periplasmic space"/>
    <property type="evidence" value="ECO:0007669"/>
    <property type="project" value="TreeGrafter"/>
</dbReference>
<keyword evidence="7" id="KW-0808">Transferase</keyword>
<feature type="region of interest" description="Disordered" evidence="12">
    <location>
        <begin position="676"/>
        <end position="775"/>
    </location>
</feature>
<organism evidence="16 17">
    <name type="scientific">Rhodobacter viridis</name>
    <dbReference type="NCBI Taxonomy" id="1054202"/>
    <lineage>
        <taxon>Bacteria</taxon>
        <taxon>Pseudomonadati</taxon>
        <taxon>Pseudomonadota</taxon>
        <taxon>Alphaproteobacteria</taxon>
        <taxon>Rhodobacterales</taxon>
        <taxon>Rhodobacter group</taxon>
        <taxon>Rhodobacter</taxon>
    </lineage>
</organism>
<keyword evidence="6" id="KW-0328">Glycosyltransferase</keyword>
<keyword evidence="9" id="KW-0511">Multifunctional enzyme</keyword>
<evidence type="ECO:0000313" key="16">
    <source>
        <dbReference type="EMBL" id="PYF12112.1"/>
    </source>
</evidence>
<name>A0A318U2C8_9RHOB</name>
<dbReference type="InterPro" id="IPR036950">
    <property type="entry name" value="PBP_transglycosylase"/>
</dbReference>
<keyword evidence="5" id="KW-0645">Protease</keyword>
<dbReference type="Gene3D" id="1.10.3810.10">
    <property type="entry name" value="Biosynthetic peptidoglycan transglycosylase-like"/>
    <property type="match status" value="1"/>
</dbReference>
<dbReference type="InterPro" id="IPR001460">
    <property type="entry name" value="PCN-bd_Tpept"/>
</dbReference>
<evidence type="ECO:0000256" key="8">
    <source>
        <dbReference type="ARBA" id="ARBA00022801"/>
    </source>
</evidence>
<dbReference type="EMBL" id="QJTK01000002">
    <property type="protein sequence ID" value="PYF12112.1"/>
    <property type="molecule type" value="Genomic_DNA"/>
</dbReference>
<dbReference type="UniPathway" id="UPA00219"/>
<dbReference type="InterPro" id="IPR023346">
    <property type="entry name" value="Lysozyme-like_dom_sf"/>
</dbReference>
<evidence type="ECO:0000256" key="2">
    <source>
        <dbReference type="ARBA" id="ARBA00007090"/>
    </source>
</evidence>
<evidence type="ECO:0000256" key="9">
    <source>
        <dbReference type="ARBA" id="ARBA00023268"/>
    </source>
</evidence>
<evidence type="ECO:0000256" key="6">
    <source>
        <dbReference type="ARBA" id="ARBA00022676"/>
    </source>
</evidence>
<dbReference type="EC" id="2.4.99.28" evidence="10"/>
<evidence type="ECO:0000256" key="11">
    <source>
        <dbReference type="ARBA" id="ARBA00049902"/>
    </source>
</evidence>
<dbReference type="RefSeq" id="WP_110804685.1">
    <property type="nucleotide sequence ID" value="NZ_QJTK01000002.1"/>
</dbReference>
<feature type="compositionally biased region" description="Basic residues" evidence="12">
    <location>
        <begin position="36"/>
        <end position="48"/>
    </location>
</feature>
<evidence type="ECO:0000259" key="15">
    <source>
        <dbReference type="Pfam" id="PF00912"/>
    </source>
</evidence>
<proteinExistence type="inferred from homology"/>
<keyword evidence="13" id="KW-1133">Transmembrane helix</keyword>
<dbReference type="PANTHER" id="PTHR32282:SF33">
    <property type="entry name" value="PEPTIDOGLYCAN GLYCOSYLTRANSFERASE"/>
    <property type="match status" value="1"/>
</dbReference>
<dbReference type="InterPro" id="IPR012338">
    <property type="entry name" value="Beta-lactam/transpept-like"/>
</dbReference>